<reference evidence="1 2" key="1">
    <citation type="journal article" date="2016" name="Nat. Commun.">
        <title>Ectomycorrhizal ecology is imprinted in the genome of the dominant symbiotic fungus Cenococcum geophilum.</title>
        <authorList>
            <consortium name="DOE Joint Genome Institute"/>
            <person name="Peter M."/>
            <person name="Kohler A."/>
            <person name="Ohm R.A."/>
            <person name="Kuo A."/>
            <person name="Krutzmann J."/>
            <person name="Morin E."/>
            <person name="Arend M."/>
            <person name="Barry K.W."/>
            <person name="Binder M."/>
            <person name="Choi C."/>
            <person name="Clum A."/>
            <person name="Copeland A."/>
            <person name="Grisel N."/>
            <person name="Haridas S."/>
            <person name="Kipfer T."/>
            <person name="LaButti K."/>
            <person name="Lindquist E."/>
            <person name="Lipzen A."/>
            <person name="Maire R."/>
            <person name="Meier B."/>
            <person name="Mihaltcheva S."/>
            <person name="Molinier V."/>
            <person name="Murat C."/>
            <person name="Poggeler S."/>
            <person name="Quandt C.A."/>
            <person name="Sperisen C."/>
            <person name="Tritt A."/>
            <person name="Tisserant E."/>
            <person name="Crous P.W."/>
            <person name="Henrissat B."/>
            <person name="Nehls U."/>
            <person name="Egli S."/>
            <person name="Spatafora J.W."/>
            <person name="Grigoriev I.V."/>
            <person name="Martin F.M."/>
        </authorList>
    </citation>
    <scope>NUCLEOTIDE SEQUENCE [LARGE SCALE GENOMIC DNA]</scope>
    <source>
        <strain evidence="1 2">CBS 207.34</strain>
    </source>
</reference>
<organism evidence="1 2">
    <name type="scientific">Glonium stellatum</name>
    <dbReference type="NCBI Taxonomy" id="574774"/>
    <lineage>
        <taxon>Eukaryota</taxon>
        <taxon>Fungi</taxon>
        <taxon>Dikarya</taxon>
        <taxon>Ascomycota</taxon>
        <taxon>Pezizomycotina</taxon>
        <taxon>Dothideomycetes</taxon>
        <taxon>Pleosporomycetidae</taxon>
        <taxon>Gloniales</taxon>
        <taxon>Gloniaceae</taxon>
        <taxon>Glonium</taxon>
    </lineage>
</organism>
<dbReference type="EMBL" id="KV749573">
    <property type="protein sequence ID" value="OCL08861.1"/>
    <property type="molecule type" value="Genomic_DNA"/>
</dbReference>
<dbReference type="OrthoDB" id="5354164at2759"/>
<accession>A0A8E2F2C4</accession>
<protein>
    <submittedName>
        <fullName evidence="1">Uncharacterized protein</fullName>
    </submittedName>
</protein>
<feature type="non-terminal residue" evidence="1">
    <location>
        <position position="1"/>
    </location>
</feature>
<gene>
    <name evidence="1" type="ORF">AOQ84DRAFT_257707</name>
</gene>
<dbReference type="Proteomes" id="UP000250140">
    <property type="component" value="Unassembled WGS sequence"/>
</dbReference>
<sequence length="238" mass="26238">THARSLSCVAAFESGSLNIDQKDLREVLAISAGSSLYITQFLWSDPFSPAPSSFIRRSVGNVGKQGTALLFSPNNPKIGDPGYDSWRSVQHDEFDGKFKNNFPETSLHLSFTGYELALNTGQHGLRDKEAYFLQTVVQAYERSVWVADLDILGALGGDKIRFSRLSQRCQHTPIESKSAGHGPITSIDCWAELLDPPNNCSIIRAKGNWLARLATTVVAIQKTRHVIIASEKVCWACI</sequence>
<feature type="non-terminal residue" evidence="1">
    <location>
        <position position="238"/>
    </location>
</feature>
<name>A0A8E2F2C4_9PEZI</name>
<evidence type="ECO:0000313" key="1">
    <source>
        <dbReference type="EMBL" id="OCL08861.1"/>
    </source>
</evidence>
<evidence type="ECO:0000313" key="2">
    <source>
        <dbReference type="Proteomes" id="UP000250140"/>
    </source>
</evidence>
<keyword evidence="2" id="KW-1185">Reference proteome</keyword>
<dbReference type="AlphaFoldDB" id="A0A8E2F2C4"/>
<proteinExistence type="predicted"/>